<accession>A0ABU2Z944</accession>
<name>A0ABU2Z944_9ACTN</name>
<dbReference type="Proteomes" id="UP001180737">
    <property type="component" value="Unassembled WGS sequence"/>
</dbReference>
<keyword evidence="4" id="KW-1185">Reference proteome</keyword>
<feature type="region of interest" description="Disordered" evidence="1">
    <location>
        <begin position="1"/>
        <end position="37"/>
    </location>
</feature>
<feature type="transmembrane region" description="Helical" evidence="2">
    <location>
        <begin position="103"/>
        <end position="121"/>
    </location>
</feature>
<comment type="caution">
    <text evidence="3">The sequence shown here is derived from an EMBL/GenBank/DDBJ whole genome shotgun (WGS) entry which is preliminary data.</text>
</comment>
<keyword evidence="2" id="KW-0812">Transmembrane</keyword>
<gene>
    <name evidence="3" type="ORF">RM704_37650</name>
</gene>
<evidence type="ECO:0008006" key="5">
    <source>
        <dbReference type="Google" id="ProtNLM"/>
    </source>
</evidence>
<feature type="transmembrane region" description="Helical" evidence="2">
    <location>
        <begin position="51"/>
        <end position="72"/>
    </location>
</feature>
<keyword evidence="2" id="KW-0472">Membrane</keyword>
<reference evidence="3" key="1">
    <citation type="submission" date="2024-05" db="EMBL/GenBank/DDBJ databases">
        <title>30 novel species of actinomycetes from the DSMZ collection.</title>
        <authorList>
            <person name="Nouioui I."/>
        </authorList>
    </citation>
    <scope>NUCLEOTIDE SEQUENCE</scope>
    <source>
        <strain evidence="3">DSM 3412</strain>
    </source>
</reference>
<feature type="transmembrane region" description="Helical" evidence="2">
    <location>
        <begin position="165"/>
        <end position="183"/>
    </location>
</feature>
<evidence type="ECO:0000313" key="4">
    <source>
        <dbReference type="Proteomes" id="UP001180737"/>
    </source>
</evidence>
<organism evidence="3 4">
    <name type="scientific">Streptomyces gottesmaniae</name>
    <dbReference type="NCBI Taxonomy" id="3075518"/>
    <lineage>
        <taxon>Bacteria</taxon>
        <taxon>Bacillati</taxon>
        <taxon>Actinomycetota</taxon>
        <taxon>Actinomycetes</taxon>
        <taxon>Kitasatosporales</taxon>
        <taxon>Streptomycetaceae</taxon>
        <taxon>Streptomyces</taxon>
    </lineage>
</organism>
<feature type="transmembrane region" description="Helical" evidence="2">
    <location>
        <begin position="189"/>
        <end position="206"/>
    </location>
</feature>
<evidence type="ECO:0000313" key="3">
    <source>
        <dbReference type="EMBL" id="MDT0573116.1"/>
    </source>
</evidence>
<feature type="transmembrane region" description="Helical" evidence="2">
    <location>
        <begin position="133"/>
        <end position="153"/>
    </location>
</feature>
<proteinExistence type="predicted"/>
<evidence type="ECO:0000256" key="1">
    <source>
        <dbReference type="SAM" id="MobiDB-lite"/>
    </source>
</evidence>
<keyword evidence="2" id="KW-1133">Transmembrane helix</keyword>
<protein>
    <recommendedName>
        <fullName evidence="5">Integral membrane protein</fullName>
    </recommendedName>
</protein>
<sequence>MSRAPRTTPDASSTTAAASGTRTGTGTPTGTGSTAPSRLTRLLRQDKTDPWAVRMLPRIVFGLAAAYTLFAIASQSGAAFVMVGVVLLLAGLIWLLRRRTQLLLALASTILTTAFTGYFSAVGEAARMTTSAAVTGTAAFGYWALTGMALLGAWMVKEHPGRRGVTVVLADVILAIGSVVGMFAPEAGVPIGFVGVLGVLAVRGASAKAMAARVRRLGQAIRRPRPRDARKTADS</sequence>
<feature type="transmembrane region" description="Helical" evidence="2">
    <location>
        <begin position="78"/>
        <end position="96"/>
    </location>
</feature>
<dbReference type="RefSeq" id="WP_078936872.1">
    <property type="nucleotide sequence ID" value="NZ_JAVRFJ010000046.1"/>
</dbReference>
<evidence type="ECO:0000256" key="2">
    <source>
        <dbReference type="SAM" id="Phobius"/>
    </source>
</evidence>
<dbReference type="EMBL" id="JAVRFJ010000046">
    <property type="protein sequence ID" value="MDT0573116.1"/>
    <property type="molecule type" value="Genomic_DNA"/>
</dbReference>